<feature type="domain" description="Glucose/Sorbosone dehydrogenase" evidence="2">
    <location>
        <begin position="89"/>
        <end position="432"/>
    </location>
</feature>
<name>A0ABD5QEN1_9EURY</name>
<evidence type="ECO:0000313" key="4">
    <source>
        <dbReference type="Proteomes" id="UP001595925"/>
    </source>
</evidence>
<reference evidence="3 4" key="1">
    <citation type="journal article" date="2019" name="Int. J. Syst. Evol. Microbiol.">
        <title>The Global Catalogue of Microorganisms (GCM) 10K type strain sequencing project: providing services to taxonomists for standard genome sequencing and annotation.</title>
        <authorList>
            <consortium name="The Broad Institute Genomics Platform"/>
            <consortium name="The Broad Institute Genome Sequencing Center for Infectious Disease"/>
            <person name="Wu L."/>
            <person name="Ma J."/>
        </authorList>
    </citation>
    <scope>NUCLEOTIDE SEQUENCE [LARGE SCALE GENOMIC DNA]</scope>
    <source>
        <strain evidence="3 4">CGMCC 1.15824</strain>
    </source>
</reference>
<proteinExistence type="predicted"/>
<dbReference type="Proteomes" id="UP001595925">
    <property type="component" value="Unassembled WGS sequence"/>
</dbReference>
<dbReference type="PANTHER" id="PTHR19328:SF75">
    <property type="entry name" value="ALDOSE SUGAR DEHYDROGENASE YLII"/>
    <property type="match status" value="1"/>
</dbReference>
<keyword evidence="4" id="KW-1185">Reference proteome</keyword>
<gene>
    <name evidence="3" type="ORF">ACFPFO_10500</name>
</gene>
<evidence type="ECO:0000313" key="3">
    <source>
        <dbReference type="EMBL" id="MFC4988178.1"/>
    </source>
</evidence>
<dbReference type="AlphaFoldDB" id="A0ABD5QEN1"/>
<dbReference type="RefSeq" id="WP_224827048.1">
    <property type="nucleotide sequence ID" value="NZ_JAIVEF010000001.1"/>
</dbReference>
<keyword evidence="3" id="KW-0560">Oxidoreductase</keyword>
<dbReference type="Pfam" id="PF07995">
    <property type="entry name" value="GSDH"/>
    <property type="match status" value="1"/>
</dbReference>
<feature type="region of interest" description="Disordered" evidence="1">
    <location>
        <begin position="21"/>
        <end position="78"/>
    </location>
</feature>
<dbReference type="Gene3D" id="2.120.10.30">
    <property type="entry name" value="TolB, C-terminal domain"/>
    <property type="match status" value="1"/>
</dbReference>
<sequence>MTSSRYSRRAVLLGAAIAPVPATGCLGFDDDASGSAADREDDPAGSVDDETEDGRDGEGSEDESGGTESEADPDPEEPSLAVTEVATGLSHPWAIAILPPGGLLVTEREGRLVRIDPDSGDVDPIDGVPEVLPEGQGGLLDVELAPDFDEEPWIYLTYAAGTGDGESATHLGRGRFDAEAMAVEGFEELYVADAAGSSGHYGSRAVFGADGMLYVTVGDRQSKEFGPDHVAQDLGTDLGTTLRLRPDGSIPEDNPFVGGDEAVREAIYSYGHRNPQAMAVHPETGGIWQAEHGEEDGDEINRLEAGGNYGWPVATYACEYGTDDPVGDRPDEREGTVEPVHYWECGSGGFPPSGAAFYDGTALPWQGDLLVGNLAEGYLGRFSVEGAGTDDVSVREREPLLVDRGWRVRDVVVGDSSVVYVAVDAEDAPIVRLAPT</sequence>
<dbReference type="EMBL" id="JBHSJG010000036">
    <property type="protein sequence ID" value="MFC4988178.1"/>
    <property type="molecule type" value="Genomic_DNA"/>
</dbReference>
<dbReference type="InterPro" id="IPR012938">
    <property type="entry name" value="Glc/Sorbosone_DH"/>
</dbReference>
<dbReference type="GO" id="GO:0016491">
    <property type="term" value="F:oxidoreductase activity"/>
    <property type="evidence" value="ECO:0007669"/>
    <property type="project" value="UniProtKB-KW"/>
</dbReference>
<evidence type="ECO:0000259" key="2">
    <source>
        <dbReference type="Pfam" id="PF07995"/>
    </source>
</evidence>
<feature type="compositionally biased region" description="Acidic residues" evidence="1">
    <location>
        <begin position="39"/>
        <end position="77"/>
    </location>
</feature>
<dbReference type="SUPFAM" id="SSF50952">
    <property type="entry name" value="Soluble quinoprotein glucose dehydrogenase"/>
    <property type="match status" value="1"/>
</dbReference>
<protein>
    <submittedName>
        <fullName evidence="3">PQQ-dependent sugar dehydrogenase</fullName>
        <ecNumber evidence="3">1.1.5.-</ecNumber>
    </submittedName>
</protein>
<comment type="caution">
    <text evidence="3">The sequence shown here is derived from an EMBL/GenBank/DDBJ whole genome shotgun (WGS) entry which is preliminary data.</text>
</comment>
<organism evidence="3 4">
    <name type="scientific">Saliphagus infecundisoli</name>
    <dbReference type="NCBI Taxonomy" id="1849069"/>
    <lineage>
        <taxon>Archaea</taxon>
        <taxon>Methanobacteriati</taxon>
        <taxon>Methanobacteriota</taxon>
        <taxon>Stenosarchaea group</taxon>
        <taxon>Halobacteria</taxon>
        <taxon>Halobacteriales</taxon>
        <taxon>Natrialbaceae</taxon>
        <taxon>Saliphagus</taxon>
    </lineage>
</organism>
<dbReference type="EC" id="1.1.5.-" evidence="3"/>
<dbReference type="InterPro" id="IPR011041">
    <property type="entry name" value="Quinoprot_gluc/sorb_DH_b-prop"/>
</dbReference>
<accession>A0ABD5QEN1</accession>
<evidence type="ECO:0000256" key="1">
    <source>
        <dbReference type="SAM" id="MobiDB-lite"/>
    </source>
</evidence>
<dbReference type="PANTHER" id="PTHR19328">
    <property type="entry name" value="HEDGEHOG-INTERACTING PROTEIN"/>
    <property type="match status" value="1"/>
</dbReference>
<dbReference type="InterPro" id="IPR011042">
    <property type="entry name" value="6-blade_b-propeller_TolB-like"/>
</dbReference>